<dbReference type="Proteomes" id="UP001056255">
    <property type="component" value="Chromosome II"/>
</dbReference>
<evidence type="ECO:0000313" key="4">
    <source>
        <dbReference type="EMBL" id="USH05574.1"/>
    </source>
</evidence>
<evidence type="ECO:0000256" key="2">
    <source>
        <dbReference type="ARBA" id="ARBA00023136"/>
    </source>
</evidence>
<evidence type="ECO:0000313" key="5">
    <source>
        <dbReference type="Proteomes" id="UP001056255"/>
    </source>
</evidence>
<dbReference type="Gene3D" id="2.40.170.20">
    <property type="entry name" value="TonB-dependent receptor, beta-barrel domain"/>
    <property type="match status" value="1"/>
</dbReference>
<evidence type="ECO:0000256" key="3">
    <source>
        <dbReference type="ARBA" id="ARBA00023237"/>
    </source>
</evidence>
<dbReference type="InterPro" id="IPR036942">
    <property type="entry name" value="Beta-barrel_TonB_sf"/>
</dbReference>
<dbReference type="EMBL" id="CP082276">
    <property type="protein sequence ID" value="USH05574.1"/>
    <property type="molecule type" value="Genomic_DNA"/>
</dbReference>
<gene>
    <name evidence="4" type="ORF">K6Q96_20480</name>
</gene>
<keyword evidence="5" id="KW-1185">Reference proteome</keyword>
<name>A0ABY4X2S2_9GAMM</name>
<keyword evidence="2" id="KW-0472">Membrane</keyword>
<evidence type="ECO:0000256" key="1">
    <source>
        <dbReference type="ARBA" id="ARBA00004442"/>
    </source>
</evidence>
<proteinExistence type="predicted"/>
<reference evidence="4" key="1">
    <citation type="submission" date="2021-08" db="EMBL/GenBank/DDBJ databases">
        <authorList>
            <person name="Sakaguchi M."/>
            <person name="Kikuchi T."/>
            <person name="Urbanczyk H."/>
        </authorList>
    </citation>
    <scope>NUCLEOTIDE SEQUENCE</scope>
    <source>
        <strain evidence="4">020920N</strain>
    </source>
</reference>
<keyword evidence="3" id="KW-0998">Cell outer membrane</keyword>
<protein>
    <submittedName>
        <fullName evidence="4">Uncharacterized protein</fullName>
    </submittedName>
</protein>
<accession>A0ABY4X2S2</accession>
<sequence length="92" mass="10015">MTIKKNKHASVKGGYYSADESYKATATLANRTGDLETLLIFTHRDGHETATHGSGADIEGRERGQADPFDIALKAGLSIPFLRPLGYTKRHA</sequence>
<comment type="subcellular location">
    <subcellularLocation>
        <location evidence="1">Cell outer membrane</location>
    </subcellularLocation>
</comment>
<organism evidence="4 5">
    <name type="scientific">Grimontia kaedaensis</name>
    <dbReference type="NCBI Taxonomy" id="2872157"/>
    <lineage>
        <taxon>Bacteria</taxon>
        <taxon>Pseudomonadati</taxon>
        <taxon>Pseudomonadota</taxon>
        <taxon>Gammaproteobacteria</taxon>
        <taxon>Vibrionales</taxon>
        <taxon>Vibrionaceae</taxon>
        <taxon>Grimontia</taxon>
    </lineage>
</organism>